<dbReference type="Pfam" id="PF01336">
    <property type="entry name" value="tRNA_anti-codon"/>
    <property type="match status" value="1"/>
</dbReference>
<evidence type="ECO:0000256" key="3">
    <source>
        <dbReference type="ARBA" id="ARBA00022598"/>
    </source>
</evidence>
<dbReference type="OMA" id="YSLFRPH"/>
<dbReference type="EC" id="6.1.1.22" evidence="2"/>
<name>A0A5A8CB91_CAFRO</name>
<dbReference type="GO" id="GO:0003676">
    <property type="term" value="F:nucleic acid binding"/>
    <property type="evidence" value="ECO:0007669"/>
    <property type="project" value="InterPro"/>
</dbReference>
<gene>
    <name evidence="9" type="ORF">FNF29_05548</name>
</gene>
<dbReference type="InterPro" id="IPR006195">
    <property type="entry name" value="aa-tRNA-synth_II"/>
</dbReference>
<reference evidence="9 10" key="1">
    <citation type="submission" date="2019-07" db="EMBL/GenBank/DDBJ databases">
        <title>Genomes of Cafeteria roenbergensis.</title>
        <authorList>
            <person name="Fischer M.G."/>
            <person name="Hackl T."/>
            <person name="Roman M."/>
        </authorList>
    </citation>
    <scope>NUCLEOTIDE SEQUENCE [LARGE SCALE GENOMIC DNA]</scope>
    <source>
        <strain evidence="9 10">BVI</strain>
    </source>
</reference>
<dbReference type="NCBIfam" id="TIGR00457">
    <property type="entry name" value="asnS"/>
    <property type="match status" value="1"/>
</dbReference>
<evidence type="ECO:0000259" key="8">
    <source>
        <dbReference type="PROSITE" id="PS50862"/>
    </source>
</evidence>
<keyword evidence="5" id="KW-0067">ATP-binding</keyword>
<dbReference type="PANTHER" id="PTHR22594">
    <property type="entry name" value="ASPARTYL/LYSYL-TRNA SYNTHETASE"/>
    <property type="match status" value="1"/>
</dbReference>
<dbReference type="GO" id="GO:0005524">
    <property type="term" value="F:ATP binding"/>
    <property type="evidence" value="ECO:0007669"/>
    <property type="project" value="UniProtKB-KW"/>
</dbReference>
<organism evidence="9 10">
    <name type="scientific">Cafeteria roenbergensis</name>
    <name type="common">Marine flagellate</name>
    <dbReference type="NCBI Taxonomy" id="33653"/>
    <lineage>
        <taxon>Eukaryota</taxon>
        <taxon>Sar</taxon>
        <taxon>Stramenopiles</taxon>
        <taxon>Bigyra</taxon>
        <taxon>Opalozoa</taxon>
        <taxon>Bicosoecida</taxon>
        <taxon>Cafeteriaceae</taxon>
        <taxon>Cafeteria</taxon>
    </lineage>
</organism>
<evidence type="ECO:0000313" key="10">
    <source>
        <dbReference type="Proteomes" id="UP000323011"/>
    </source>
</evidence>
<dbReference type="CDD" id="cd04318">
    <property type="entry name" value="EcAsnRS_like_N"/>
    <property type="match status" value="1"/>
</dbReference>
<proteinExistence type="inferred from homology"/>
<keyword evidence="3" id="KW-0436">Ligase</keyword>
<evidence type="ECO:0000256" key="7">
    <source>
        <dbReference type="ARBA" id="ARBA00023146"/>
    </source>
</evidence>
<dbReference type="GO" id="GO:0006421">
    <property type="term" value="P:asparaginyl-tRNA aminoacylation"/>
    <property type="evidence" value="ECO:0007669"/>
    <property type="project" value="InterPro"/>
</dbReference>
<protein>
    <recommendedName>
        <fullName evidence="2">asparagine--tRNA ligase</fullName>
        <ecNumber evidence="2">6.1.1.22</ecNumber>
    </recommendedName>
</protein>
<keyword evidence="7" id="KW-0030">Aminoacyl-tRNA synthetase</keyword>
<dbReference type="NCBIfam" id="NF003037">
    <property type="entry name" value="PRK03932.1"/>
    <property type="match status" value="1"/>
</dbReference>
<dbReference type="GO" id="GO:0005739">
    <property type="term" value="C:mitochondrion"/>
    <property type="evidence" value="ECO:0007669"/>
    <property type="project" value="TreeGrafter"/>
</dbReference>
<dbReference type="InterPro" id="IPR002312">
    <property type="entry name" value="Asp/Asn-tRNA-synth_IIb"/>
</dbReference>
<comment type="similarity">
    <text evidence="1">Belongs to the class-II aminoacyl-tRNA synthetase family.</text>
</comment>
<dbReference type="AlphaFoldDB" id="A0A5A8CB91"/>
<dbReference type="PRINTS" id="PR01042">
    <property type="entry name" value="TRNASYNTHASP"/>
</dbReference>
<dbReference type="Proteomes" id="UP000323011">
    <property type="component" value="Unassembled WGS sequence"/>
</dbReference>
<dbReference type="SUPFAM" id="SSF55681">
    <property type="entry name" value="Class II aaRS and biotin synthetases"/>
    <property type="match status" value="1"/>
</dbReference>
<keyword evidence="10" id="KW-1185">Reference proteome</keyword>
<evidence type="ECO:0000313" key="9">
    <source>
        <dbReference type="EMBL" id="KAA0150108.1"/>
    </source>
</evidence>
<dbReference type="InterPro" id="IPR004364">
    <property type="entry name" value="Aa-tRNA-synt_II"/>
</dbReference>
<keyword evidence="4" id="KW-0547">Nucleotide-binding</keyword>
<dbReference type="InterPro" id="IPR012340">
    <property type="entry name" value="NA-bd_OB-fold"/>
</dbReference>
<dbReference type="PROSITE" id="PS50862">
    <property type="entry name" value="AA_TRNA_LIGASE_II"/>
    <property type="match status" value="1"/>
</dbReference>
<keyword evidence="6" id="KW-0648">Protein biosynthesis</keyword>
<feature type="domain" description="Aminoacyl-transfer RNA synthetases class-II family profile" evidence="8">
    <location>
        <begin position="233"/>
        <end position="484"/>
    </location>
</feature>
<dbReference type="Gene3D" id="3.30.930.10">
    <property type="entry name" value="Bira Bifunctional Protein, Domain 2"/>
    <property type="match status" value="1"/>
</dbReference>
<dbReference type="InterPro" id="IPR004522">
    <property type="entry name" value="Asn-tRNA-ligase"/>
</dbReference>
<dbReference type="SUPFAM" id="SSF50249">
    <property type="entry name" value="Nucleic acid-binding proteins"/>
    <property type="match status" value="1"/>
</dbReference>
<evidence type="ECO:0000256" key="4">
    <source>
        <dbReference type="ARBA" id="ARBA00022741"/>
    </source>
</evidence>
<dbReference type="Gene3D" id="2.40.50.140">
    <property type="entry name" value="Nucleic acid-binding proteins"/>
    <property type="match status" value="1"/>
</dbReference>
<dbReference type="PANTHER" id="PTHR22594:SF34">
    <property type="entry name" value="ASPARAGINE--TRNA LIGASE, MITOCHONDRIAL-RELATED"/>
    <property type="match status" value="1"/>
</dbReference>
<dbReference type="Pfam" id="PF00152">
    <property type="entry name" value="tRNA-synt_2"/>
    <property type="match status" value="1"/>
</dbReference>
<comment type="caution">
    <text evidence="9">The sequence shown here is derived from an EMBL/GenBank/DDBJ whole genome shotgun (WGS) entry which is preliminary data.</text>
</comment>
<evidence type="ECO:0000256" key="5">
    <source>
        <dbReference type="ARBA" id="ARBA00022840"/>
    </source>
</evidence>
<evidence type="ECO:0000256" key="2">
    <source>
        <dbReference type="ARBA" id="ARBA00012816"/>
    </source>
</evidence>
<evidence type="ECO:0000256" key="1">
    <source>
        <dbReference type="ARBA" id="ARBA00008226"/>
    </source>
</evidence>
<dbReference type="InterPro" id="IPR045864">
    <property type="entry name" value="aa-tRNA-synth_II/BPL/LPL"/>
</dbReference>
<dbReference type="GO" id="GO:0004816">
    <property type="term" value="F:asparagine-tRNA ligase activity"/>
    <property type="evidence" value="ECO:0007669"/>
    <property type="project" value="UniProtKB-EC"/>
</dbReference>
<sequence length="494" mass="52006">MRVVDARVCGSSDAPVTVRGWVRSVRRQKKWSFLSLSDGSCAETLQVVFPGRVDSSVTTGSAVAVTGSLQQHMRLPEKELHCAEDSASAIELLGGADAETYPLQKKEHSFEFLRDVVHLRGRTATMGSALRVRHTLSGAVSASLDSQGCTQVHTPIITGSDCEGAGETFRVLPAAELRASSGGGGGGGGGIAAEAADGSAAAGATGAGFFGTEAHLTVSGQLQAEAFAAALGRVYTFGPTFRAENSNTARHLAEFWMIEPELSFAGAAEAMDSAEAVVRAAVAAAEERNAGDLAVLDQAFGEAAARRSAAADPAPYARVSYSRVVEMLQEAHARGEAPAGKDGEAVDAVQWGDDLSSEQEKWICAQHADRPVFVTRFPRSLKPFYMLQADPLEDESGPVVEAFDLLVPGVGELAGGSAREHRLSNLIAAMETHGLIDAEGKAGPLEWYVDLRRYGSTPHAGYGIGFERLVQFVTGIKNIREAIPVPRAPGLCLM</sequence>
<dbReference type="InterPro" id="IPR004365">
    <property type="entry name" value="NA-bd_OB_tRNA"/>
</dbReference>
<accession>A0A5A8CB91</accession>
<evidence type="ECO:0000256" key="6">
    <source>
        <dbReference type="ARBA" id="ARBA00022917"/>
    </source>
</evidence>
<dbReference type="EMBL" id="VLTN01000037">
    <property type="protein sequence ID" value="KAA0150108.1"/>
    <property type="molecule type" value="Genomic_DNA"/>
</dbReference>